<gene>
    <name evidence="1" type="ORF">DILT_LOCUS17729</name>
</gene>
<reference evidence="1 2" key="1">
    <citation type="submission" date="2018-11" db="EMBL/GenBank/DDBJ databases">
        <authorList>
            <consortium name="Pathogen Informatics"/>
        </authorList>
    </citation>
    <scope>NUCLEOTIDE SEQUENCE [LARGE SCALE GENOMIC DNA]</scope>
</reference>
<dbReference type="AlphaFoldDB" id="A0A3P7NSV0"/>
<organism evidence="1 2">
    <name type="scientific">Dibothriocephalus latus</name>
    <name type="common">Fish tapeworm</name>
    <name type="synonym">Diphyllobothrium latum</name>
    <dbReference type="NCBI Taxonomy" id="60516"/>
    <lineage>
        <taxon>Eukaryota</taxon>
        <taxon>Metazoa</taxon>
        <taxon>Spiralia</taxon>
        <taxon>Lophotrochozoa</taxon>
        <taxon>Platyhelminthes</taxon>
        <taxon>Cestoda</taxon>
        <taxon>Eucestoda</taxon>
        <taxon>Diphyllobothriidea</taxon>
        <taxon>Diphyllobothriidae</taxon>
        <taxon>Dibothriocephalus</taxon>
    </lineage>
</organism>
<protein>
    <submittedName>
        <fullName evidence="1">Uncharacterized protein</fullName>
    </submittedName>
</protein>
<name>A0A3P7NSV0_DIBLA</name>
<sequence length="130" mass="14887">MPALEQPGGEVRVHYRFIMPCPSEQPWIAETGTCGGNAWLHRPKIDWSDCNSKLPLIRYVCFPREKCEGDEVRSPSNDHGDLDWLYIGPTVQRIGGKNRTEIKCEYEDMDLLNPWGLIPIDMDGELLILM</sequence>
<proteinExistence type="predicted"/>
<dbReference type="EMBL" id="UYRU01094309">
    <property type="protein sequence ID" value="VDN38968.1"/>
    <property type="molecule type" value="Genomic_DNA"/>
</dbReference>
<dbReference type="OrthoDB" id="5317514at2759"/>
<evidence type="ECO:0000313" key="1">
    <source>
        <dbReference type="EMBL" id="VDN38968.1"/>
    </source>
</evidence>
<keyword evidence="2" id="KW-1185">Reference proteome</keyword>
<dbReference type="Proteomes" id="UP000281553">
    <property type="component" value="Unassembled WGS sequence"/>
</dbReference>
<accession>A0A3P7NSV0</accession>
<evidence type="ECO:0000313" key="2">
    <source>
        <dbReference type="Proteomes" id="UP000281553"/>
    </source>
</evidence>